<dbReference type="Proteomes" id="UP000662373">
    <property type="component" value="Unassembled WGS sequence"/>
</dbReference>
<evidence type="ECO:0000313" key="2">
    <source>
        <dbReference type="Proteomes" id="UP000662373"/>
    </source>
</evidence>
<dbReference type="RefSeq" id="WP_199598282.1">
    <property type="nucleotide sequence ID" value="NZ_JAEHJZ010000013.1"/>
</dbReference>
<comment type="caution">
    <text evidence="1">The sequence shown here is derived from an EMBL/GenBank/DDBJ whole genome shotgun (WGS) entry which is preliminary data.</text>
</comment>
<evidence type="ECO:0000313" key="1">
    <source>
        <dbReference type="EMBL" id="MBJ7880442.1"/>
    </source>
</evidence>
<name>A0A934NKG3_9FLAO</name>
<protein>
    <submittedName>
        <fullName evidence="1">Gluconate 2-dehydrogenase subunit 3 family protein</fullName>
    </submittedName>
</protein>
<keyword evidence="2" id="KW-1185">Reference proteome</keyword>
<proteinExistence type="predicted"/>
<accession>A0A934NKG3</accession>
<dbReference type="AlphaFoldDB" id="A0A934NKG3"/>
<dbReference type="PROSITE" id="PS51257">
    <property type="entry name" value="PROKAR_LIPOPROTEIN"/>
    <property type="match status" value="1"/>
</dbReference>
<sequence>MMNRRDALKNLGLSLGYVIATPTILSMLQSCTAQPEKWTPLFFSEKQAYVLHNLVDLILPKTKDAPGAVDVNVPKFIDLYTSKTATDEEKEIYRTGLDAVIEELGIPNEDPITLETKKFDAILSKYLRLTKAERLAYVEQENIVFETLMKIRDQSVWAYRSSKEIGKNVLAYDPIPGQQKGCISLDKATGGKAWSL</sequence>
<dbReference type="EMBL" id="JAEHJZ010000013">
    <property type="protein sequence ID" value="MBJ7880442.1"/>
    <property type="molecule type" value="Genomic_DNA"/>
</dbReference>
<dbReference type="InterPro" id="IPR027056">
    <property type="entry name" value="Gluconate_2DH_su3"/>
</dbReference>
<reference evidence="1 2" key="1">
    <citation type="submission" date="2020-09" db="EMBL/GenBank/DDBJ databases">
        <title>Draft genome of Gelidibacter salicanalis PAMC21136.</title>
        <authorList>
            <person name="Park H."/>
        </authorList>
    </citation>
    <scope>NUCLEOTIDE SEQUENCE [LARGE SCALE GENOMIC DNA]</scope>
    <source>
        <strain evidence="1 2">PAMC21136</strain>
    </source>
</reference>
<gene>
    <name evidence="1" type="ORF">JEM65_07225</name>
</gene>
<organism evidence="1 2">
    <name type="scientific">Gelidibacter salicanalis</name>
    <dbReference type="NCBI Taxonomy" id="291193"/>
    <lineage>
        <taxon>Bacteria</taxon>
        <taxon>Pseudomonadati</taxon>
        <taxon>Bacteroidota</taxon>
        <taxon>Flavobacteriia</taxon>
        <taxon>Flavobacteriales</taxon>
        <taxon>Flavobacteriaceae</taxon>
        <taxon>Gelidibacter</taxon>
    </lineage>
</organism>
<dbReference type="Pfam" id="PF13618">
    <property type="entry name" value="Gluconate_2-dh3"/>
    <property type="match status" value="1"/>
</dbReference>